<evidence type="ECO:0000313" key="4">
    <source>
        <dbReference type="EMBL" id="PXF45908.1"/>
    </source>
</evidence>
<dbReference type="AlphaFoldDB" id="A0A2V3IUU3"/>
<dbReference type="PANTHER" id="PTHR11927:SF9">
    <property type="entry name" value="L-FUCOSYLTRANSFERASE"/>
    <property type="match status" value="1"/>
</dbReference>
<keyword evidence="1 4" id="KW-0328">Glycosyltransferase</keyword>
<keyword evidence="5" id="KW-1185">Reference proteome</keyword>
<dbReference type="InterPro" id="IPR002516">
    <property type="entry name" value="Glyco_trans_11"/>
</dbReference>
<dbReference type="GO" id="GO:0016020">
    <property type="term" value="C:membrane"/>
    <property type="evidence" value="ECO:0007669"/>
    <property type="project" value="InterPro"/>
</dbReference>
<dbReference type="CDD" id="cd11301">
    <property type="entry name" value="Fut1_Fut2_like"/>
    <property type="match status" value="1"/>
</dbReference>
<dbReference type="OrthoDB" id="3226at2759"/>
<protein>
    <submittedName>
        <fullName evidence="4">Galactoside 2-alpha-L-fucosyltransferase 2</fullName>
    </submittedName>
</protein>
<keyword evidence="2 4" id="KW-0808">Transferase</keyword>
<dbReference type="EMBL" id="NBIV01000050">
    <property type="protein sequence ID" value="PXF45908.1"/>
    <property type="molecule type" value="Genomic_DNA"/>
</dbReference>
<reference evidence="4 5" key="1">
    <citation type="journal article" date="2018" name="Mol. Biol. Evol.">
        <title>Analysis of the draft genome of the red seaweed Gracilariopsis chorda provides insights into genome size evolution in Rhodophyta.</title>
        <authorList>
            <person name="Lee J."/>
            <person name="Yang E.C."/>
            <person name="Graf L."/>
            <person name="Yang J.H."/>
            <person name="Qiu H."/>
            <person name="Zel Zion U."/>
            <person name="Chan C.X."/>
            <person name="Stephens T.G."/>
            <person name="Weber A.P.M."/>
            <person name="Boo G.H."/>
            <person name="Boo S.M."/>
            <person name="Kim K.M."/>
            <person name="Shin Y."/>
            <person name="Jung M."/>
            <person name="Lee S.J."/>
            <person name="Yim H.S."/>
            <person name="Lee J.H."/>
            <person name="Bhattacharya D."/>
            <person name="Yoon H.S."/>
        </authorList>
    </citation>
    <scope>NUCLEOTIDE SEQUENCE [LARGE SCALE GENOMIC DNA]</scope>
    <source>
        <strain evidence="4 5">SKKU-2015</strain>
        <tissue evidence="4">Whole body</tissue>
    </source>
</reference>
<organism evidence="4 5">
    <name type="scientific">Gracilariopsis chorda</name>
    <dbReference type="NCBI Taxonomy" id="448386"/>
    <lineage>
        <taxon>Eukaryota</taxon>
        <taxon>Rhodophyta</taxon>
        <taxon>Florideophyceae</taxon>
        <taxon>Rhodymeniophycidae</taxon>
        <taxon>Gracilariales</taxon>
        <taxon>Gracilariaceae</taxon>
        <taxon>Gracilariopsis</taxon>
    </lineage>
</organism>
<dbReference type="Pfam" id="PF01531">
    <property type="entry name" value="Glyco_transf_11"/>
    <property type="match status" value="1"/>
</dbReference>
<comment type="caution">
    <text evidence="4">The sequence shown here is derived from an EMBL/GenBank/DDBJ whole genome shotgun (WGS) entry which is preliminary data.</text>
</comment>
<evidence type="ECO:0000313" key="5">
    <source>
        <dbReference type="Proteomes" id="UP000247409"/>
    </source>
</evidence>
<proteinExistence type="predicted"/>
<dbReference type="Proteomes" id="UP000247409">
    <property type="component" value="Unassembled WGS sequence"/>
</dbReference>
<dbReference type="GO" id="GO:0008107">
    <property type="term" value="F:galactoside 2-alpha-L-fucosyltransferase activity"/>
    <property type="evidence" value="ECO:0007669"/>
    <property type="project" value="InterPro"/>
</dbReference>
<evidence type="ECO:0000256" key="1">
    <source>
        <dbReference type="ARBA" id="ARBA00022676"/>
    </source>
</evidence>
<sequence length="546" mass="61174">MTLSKSNSLKRALPSLPPPEPKRTRKAVAADCAELATLLLSHARHTESSNAHLSPEALLRTAYPDRLPQLLSNINAFVGPAAFDQDHSFKQIQFDEPEDDYTDAVVPSIPTDVPLLPRRQSIVLPEQQFHVVPEPLSKPVKPATAYKAQTEIAISRIFQLGNTAAVADPTIPARIPYEGPSLLTMTAFGELGRFGNQMLQYMFLRAYAKRHGIAQIQLPPWVGASLFGLNDAPVQRALPPVVEYRDTLANSTFTTDLIDYVKRANPNFNVNELVPDSLDMGIVPDHQSVKNVDVWGWFQWHTSYYAPYKQLIQSVFTPVPELKAHMENVFERELRFRDGVRRTVVGLHLRLGDYKNIAASSFGYCAPTAWYLNWLQKIWPTLDNPVLFVASDDINAVLRDFAEYNPLTADAIGMGMPDDMKTLKAGFFPDWFGLTQCDVLAISNSTFSFSACMMNHQPNARFFRAHYRGVMEAFEPWNADPIMHRDMNKAGLSAALETLQLVYNTQGSRGVAKNLLYELPYYGLRSAIMKAVLWKQARSKLTAASA</sequence>
<name>A0A2V3IUU3_9FLOR</name>
<evidence type="ECO:0000256" key="3">
    <source>
        <dbReference type="SAM" id="MobiDB-lite"/>
    </source>
</evidence>
<evidence type="ECO:0000256" key="2">
    <source>
        <dbReference type="ARBA" id="ARBA00022679"/>
    </source>
</evidence>
<feature type="region of interest" description="Disordered" evidence="3">
    <location>
        <begin position="1"/>
        <end position="26"/>
    </location>
</feature>
<dbReference type="Gene3D" id="3.40.50.11350">
    <property type="match status" value="1"/>
</dbReference>
<accession>A0A2V3IUU3</accession>
<dbReference type="GO" id="GO:0005975">
    <property type="term" value="P:carbohydrate metabolic process"/>
    <property type="evidence" value="ECO:0007669"/>
    <property type="project" value="InterPro"/>
</dbReference>
<gene>
    <name evidence="4" type="ORF">BWQ96_04343</name>
</gene>
<dbReference type="PANTHER" id="PTHR11927">
    <property type="entry name" value="GALACTOSIDE 2-L-FUCOSYLTRANSFERASE"/>
    <property type="match status" value="1"/>
</dbReference>